<dbReference type="FunFam" id="3.30.710.10:FF:000118">
    <property type="entry name" value="Abrupt, isoform B"/>
    <property type="match status" value="2"/>
</dbReference>
<keyword evidence="6" id="KW-0862">Zinc</keyword>
<feature type="region of interest" description="Disordered" evidence="10">
    <location>
        <begin position="747"/>
        <end position="809"/>
    </location>
</feature>
<feature type="compositionally biased region" description="Polar residues" evidence="10">
    <location>
        <begin position="348"/>
        <end position="361"/>
    </location>
</feature>
<dbReference type="InterPro" id="IPR013087">
    <property type="entry name" value="Znf_C2H2_type"/>
</dbReference>
<feature type="compositionally biased region" description="Polar residues" evidence="10">
    <location>
        <begin position="566"/>
        <end position="575"/>
    </location>
</feature>
<dbReference type="OrthoDB" id="10261408at2759"/>
<evidence type="ECO:0000259" key="12">
    <source>
        <dbReference type="PROSITE" id="PS50157"/>
    </source>
</evidence>
<dbReference type="GO" id="GO:0048813">
    <property type="term" value="P:dendrite morphogenesis"/>
    <property type="evidence" value="ECO:0007669"/>
    <property type="project" value="UniProtKB-ARBA"/>
</dbReference>
<dbReference type="Pfam" id="PF00651">
    <property type="entry name" value="BTB"/>
    <property type="match status" value="2"/>
</dbReference>
<feature type="compositionally biased region" description="Basic and acidic residues" evidence="10">
    <location>
        <begin position="595"/>
        <end position="614"/>
    </location>
</feature>
<dbReference type="GO" id="GO:0003677">
    <property type="term" value="F:DNA binding"/>
    <property type="evidence" value="ECO:0007669"/>
    <property type="project" value="UniProtKB-KW"/>
</dbReference>
<evidence type="ECO:0000256" key="6">
    <source>
        <dbReference type="ARBA" id="ARBA00022833"/>
    </source>
</evidence>
<dbReference type="Pfam" id="PF00096">
    <property type="entry name" value="zf-C2H2"/>
    <property type="match status" value="1"/>
</dbReference>
<keyword evidence="2" id="KW-0217">Developmental protein</keyword>
<dbReference type="GO" id="GO:0030707">
    <property type="term" value="P:follicle cell of egg chamber development"/>
    <property type="evidence" value="ECO:0007669"/>
    <property type="project" value="UniProtKB-ARBA"/>
</dbReference>
<feature type="domain" description="C2H2-type" evidence="12">
    <location>
        <begin position="658"/>
        <end position="682"/>
    </location>
</feature>
<dbReference type="GO" id="GO:0061061">
    <property type="term" value="P:muscle structure development"/>
    <property type="evidence" value="ECO:0007669"/>
    <property type="project" value="UniProtKB-ARBA"/>
</dbReference>
<keyword evidence="4" id="KW-0677">Repeat</keyword>
<evidence type="ECO:0000256" key="3">
    <source>
        <dbReference type="ARBA" id="ARBA00022723"/>
    </source>
</evidence>
<feature type="compositionally biased region" description="Polar residues" evidence="10">
    <location>
        <begin position="993"/>
        <end position="1002"/>
    </location>
</feature>
<evidence type="ECO:0000256" key="9">
    <source>
        <dbReference type="PROSITE-ProRule" id="PRU00042"/>
    </source>
</evidence>
<feature type="domain" description="BTB" evidence="11">
    <location>
        <begin position="211"/>
        <end position="276"/>
    </location>
</feature>
<evidence type="ECO:0000256" key="1">
    <source>
        <dbReference type="ARBA" id="ARBA00004123"/>
    </source>
</evidence>
<proteinExistence type="predicted"/>
<dbReference type="SUPFAM" id="SSF54695">
    <property type="entry name" value="POZ domain"/>
    <property type="match status" value="2"/>
</dbReference>
<dbReference type="AlphaFoldDB" id="A0A6P4ELT8"/>
<feature type="compositionally biased region" description="Basic and acidic residues" evidence="10">
    <location>
        <begin position="543"/>
        <end position="552"/>
    </location>
</feature>
<dbReference type="SMART" id="SM00355">
    <property type="entry name" value="ZnF_C2H2"/>
    <property type="match status" value="2"/>
</dbReference>
<evidence type="ECO:0000256" key="8">
    <source>
        <dbReference type="ARBA" id="ARBA00023242"/>
    </source>
</evidence>
<evidence type="ECO:0000256" key="5">
    <source>
        <dbReference type="ARBA" id="ARBA00022771"/>
    </source>
</evidence>
<dbReference type="GO" id="GO:0007423">
    <property type="term" value="P:sensory organ development"/>
    <property type="evidence" value="ECO:0007669"/>
    <property type="project" value="UniProtKB-ARBA"/>
</dbReference>
<dbReference type="Gene3D" id="3.30.160.60">
    <property type="entry name" value="Classic Zinc Finger"/>
    <property type="match status" value="1"/>
</dbReference>
<name>A0A6P4ELT8_DRORH</name>
<dbReference type="SMART" id="SM00225">
    <property type="entry name" value="BTB"/>
    <property type="match status" value="2"/>
</dbReference>
<evidence type="ECO:0000256" key="2">
    <source>
        <dbReference type="ARBA" id="ARBA00022473"/>
    </source>
</evidence>
<dbReference type="InterPro" id="IPR000210">
    <property type="entry name" value="BTB/POZ_dom"/>
</dbReference>
<evidence type="ECO:0000256" key="10">
    <source>
        <dbReference type="SAM" id="MobiDB-lite"/>
    </source>
</evidence>
<feature type="region of interest" description="Disordered" evidence="10">
    <location>
        <begin position="525"/>
        <end position="552"/>
    </location>
</feature>
<dbReference type="PROSITE" id="PS50097">
    <property type="entry name" value="BTB"/>
    <property type="match status" value="2"/>
</dbReference>
<protein>
    <submittedName>
        <fullName evidence="13">Protein abrupt</fullName>
    </submittedName>
</protein>
<evidence type="ECO:0000256" key="4">
    <source>
        <dbReference type="ARBA" id="ARBA00022737"/>
    </source>
</evidence>
<feature type="compositionally biased region" description="Acidic residues" evidence="10">
    <location>
        <begin position="785"/>
        <end position="796"/>
    </location>
</feature>
<feature type="non-terminal residue" evidence="13">
    <location>
        <position position="1"/>
    </location>
</feature>
<dbReference type="GO" id="GO:0005634">
    <property type="term" value="C:nucleus"/>
    <property type="evidence" value="ECO:0007669"/>
    <property type="project" value="UniProtKB-SubCell"/>
</dbReference>
<feature type="region of interest" description="Disordered" evidence="10">
    <location>
        <begin position="566"/>
        <end position="615"/>
    </location>
</feature>
<feature type="compositionally biased region" description="Low complexity" evidence="10">
    <location>
        <begin position="362"/>
        <end position="398"/>
    </location>
</feature>
<dbReference type="InterPro" id="IPR051095">
    <property type="entry name" value="Dros_DevTransReg"/>
</dbReference>
<evidence type="ECO:0000313" key="13">
    <source>
        <dbReference type="RefSeq" id="XP_016979170.1"/>
    </source>
</evidence>
<dbReference type="InterPro" id="IPR011333">
    <property type="entry name" value="SKP1/BTB/POZ_sf"/>
</dbReference>
<dbReference type="PANTHER" id="PTHR23110:SF98">
    <property type="entry name" value="PRE-LOLA-G, ISOFORM C-RELATED"/>
    <property type="match status" value="1"/>
</dbReference>
<dbReference type="Gene3D" id="3.30.710.10">
    <property type="entry name" value="Potassium Channel Kv1.1, Chain A"/>
    <property type="match status" value="2"/>
</dbReference>
<keyword evidence="5 9" id="KW-0863">Zinc-finger</keyword>
<feature type="compositionally biased region" description="Gly residues" evidence="10">
    <location>
        <begin position="756"/>
        <end position="770"/>
    </location>
</feature>
<feature type="region of interest" description="Disordered" evidence="10">
    <location>
        <begin position="312"/>
        <end position="401"/>
    </location>
</feature>
<accession>A0A6P4ELT8</accession>
<keyword evidence="8" id="KW-0539">Nucleus</keyword>
<dbReference type="PANTHER" id="PTHR23110">
    <property type="entry name" value="BTB DOMAIN TRANSCRIPTION FACTOR"/>
    <property type="match status" value="1"/>
</dbReference>
<dbReference type="GO" id="GO:0006357">
    <property type="term" value="P:regulation of transcription by RNA polymerase II"/>
    <property type="evidence" value="ECO:0007669"/>
    <property type="project" value="TreeGrafter"/>
</dbReference>
<feature type="domain" description="C2H2-type" evidence="12">
    <location>
        <begin position="687"/>
        <end position="715"/>
    </location>
</feature>
<feature type="compositionally biased region" description="Low complexity" evidence="10">
    <location>
        <begin position="312"/>
        <end position="347"/>
    </location>
</feature>
<feature type="domain" description="BTB" evidence="11">
    <location>
        <begin position="35"/>
        <end position="100"/>
    </location>
</feature>
<dbReference type="GO" id="GO:0008270">
    <property type="term" value="F:zinc ion binding"/>
    <property type="evidence" value="ECO:0007669"/>
    <property type="project" value="UniProtKB-KW"/>
</dbReference>
<dbReference type="CDD" id="cd18315">
    <property type="entry name" value="BTB_POZ_BAB-like"/>
    <property type="match status" value="2"/>
</dbReference>
<dbReference type="RefSeq" id="XP_016979170.1">
    <property type="nucleotide sequence ID" value="XM_017123681.1"/>
</dbReference>
<dbReference type="PROSITE" id="PS50157">
    <property type="entry name" value="ZINC_FINGER_C2H2_2"/>
    <property type="match status" value="2"/>
</dbReference>
<feature type="compositionally biased region" description="Basic and acidic residues" evidence="10">
    <location>
        <begin position="975"/>
        <end position="984"/>
    </location>
</feature>
<evidence type="ECO:0000259" key="11">
    <source>
        <dbReference type="PROSITE" id="PS50097"/>
    </source>
</evidence>
<sequence length="1020" mass="108157">QQHSQHQQHYALKWNDFQSSILSSFRHLRDEEDFVDVTLACDERSFTAHKVVLSACSPYFRRLLKANPCEHPIVILRDVRCDDVENLLSFMYNGEVNVSHEQLPDFLKTAHLLQIRGLADVNGGYPYSKALSAALISVSAAAAAHALSSLSSLSMAATGSALSPATPPPSLNLSHQQQHSQHQQHYALKWNDFQSSILSSFRHLRDEEDFVDVTLACDERSFTAHKVVLSACSPYFRRLLKANPCEHPIVILRDVRCDDVENLLSFMYNGEVNVSHEQLPDFLKTAHLLQIRGLADVNGGYPYSKALSAALSHNNSSSSSNNNNSSSNSLSNNNNNNNNIAESSNHNKISSYLPPTQTSATSNNNGSSNSNNHNSSSNSNNSSSNNNLSGSLNSSLNSPFSAPQIPPPVTASSAAAAAAAAASLTAAVAAAAAATASAGGSSSSAGGQSGGASGTPAIQELKASSAASPVRNPNPNPSKASSSNHWDMGEMEGSRKSHLTPPPQKRIKSADLFRAQHGISPERLLLDREFPVAGQHPLTRNRGGRDTSKDRERNMELRESLLGQALENSNGQQANQKHDLGQSAGEDSNSSDTEPSDRGDGQHDGTLDGIDNQRSHSFPNAFLGLQGIPGLLPGPSGINSDFVSRRSLEMRVRATDPRPCPKCGKIYRSAHTLRTHLEDKHTVCPGYRCVLCGTVAKSRNSLHSHMSRQHRGISTKDLPVLPMPSAFDPDLASRLLAKAGVKISPAELRARASPTGGSGSSGGGGGGGSGQAKLDLSNASGGPLDDADDSDEDPEDLTTGNGLYGMGGSSSDLSRYHESLLSNFGHARMRNEAAAAAATAAALGQPKDLGVQMPNSNAGGQSLLDTYLQFITENTFGMGMSQEQAAAAALRAKMAQLNAMGHSLDSLPPGLMPGQFDLSKLTAGNPAFGPSGPGLTIEPILRHDQGAGSLSPNAHRPLALNSGGRMMGHEELADHEGDMRRDGSEPMDLGLDINQSGSNHEVANSDAEENYSEDEGVHNT</sequence>
<evidence type="ECO:0000256" key="7">
    <source>
        <dbReference type="ARBA" id="ARBA00023125"/>
    </source>
</evidence>
<feature type="region of interest" description="Disordered" evidence="10">
    <location>
        <begin position="975"/>
        <end position="1020"/>
    </location>
</feature>
<gene>
    <name evidence="13" type="primary">LOC108044622</name>
</gene>
<organism evidence="13">
    <name type="scientific">Drosophila rhopaloa</name>
    <name type="common">Fruit fly</name>
    <dbReference type="NCBI Taxonomy" id="1041015"/>
    <lineage>
        <taxon>Eukaryota</taxon>
        <taxon>Metazoa</taxon>
        <taxon>Ecdysozoa</taxon>
        <taxon>Arthropoda</taxon>
        <taxon>Hexapoda</taxon>
        <taxon>Insecta</taxon>
        <taxon>Pterygota</taxon>
        <taxon>Neoptera</taxon>
        <taxon>Endopterygota</taxon>
        <taxon>Diptera</taxon>
        <taxon>Brachycera</taxon>
        <taxon>Muscomorpha</taxon>
        <taxon>Ephydroidea</taxon>
        <taxon>Drosophilidae</taxon>
        <taxon>Drosophila</taxon>
        <taxon>Sophophora</taxon>
    </lineage>
</organism>
<reference evidence="13" key="1">
    <citation type="submission" date="2025-08" db="UniProtKB">
        <authorList>
            <consortium name="RefSeq"/>
        </authorList>
    </citation>
    <scope>IDENTIFICATION</scope>
</reference>
<keyword evidence="7" id="KW-0238">DNA-binding</keyword>
<feature type="region of interest" description="Disordered" evidence="10">
    <location>
        <begin position="463"/>
        <end position="504"/>
    </location>
</feature>
<keyword evidence="3" id="KW-0479">Metal-binding</keyword>
<dbReference type="PROSITE" id="PS00028">
    <property type="entry name" value="ZINC_FINGER_C2H2_1"/>
    <property type="match status" value="1"/>
</dbReference>
<comment type="subcellular location">
    <subcellularLocation>
        <location evidence="1">Nucleus</location>
    </subcellularLocation>
</comment>